<feature type="region of interest" description="Disordered" evidence="1">
    <location>
        <begin position="18"/>
        <end position="55"/>
    </location>
</feature>
<organism evidence="2 3">
    <name type="scientific">Fusarium piperis</name>
    <dbReference type="NCBI Taxonomy" id="1435070"/>
    <lineage>
        <taxon>Eukaryota</taxon>
        <taxon>Fungi</taxon>
        <taxon>Dikarya</taxon>
        <taxon>Ascomycota</taxon>
        <taxon>Pezizomycotina</taxon>
        <taxon>Sordariomycetes</taxon>
        <taxon>Hypocreomycetidae</taxon>
        <taxon>Hypocreales</taxon>
        <taxon>Nectriaceae</taxon>
        <taxon>Fusarium</taxon>
        <taxon>Fusarium solani species complex</taxon>
    </lineage>
</organism>
<keyword evidence="3" id="KW-1185">Reference proteome</keyword>
<evidence type="ECO:0000313" key="3">
    <source>
        <dbReference type="Proteomes" id="UP001140502"/>
    </source>
</evidence>
<dbReference type="EMBL" id="JAPEUR010000223">
    <property type="protein sequence ID" value="KAJ4314695.1"/>
    <property type="molecule type" value="Genomic_DNA"/>
</dbReference>
<evidence type="ECO:0000313" key="2">
    <source>
        <dbReference type="EMBL" id="KAJ4314695.1"/>
    </source>
</evidence>
<gene>
    <name evidence="2" type="ORF">N0V84_008770</name>
</gene>
<protein>
    <submittedName>
        <fullName evidence="2">Uncharacterized protein</fullName>
    </submittedName>
</protein>
<dbReference type="OrthoDB" id="5083086at2759"/>
<feature type="compositionally biased region" description="Acidic residues" evidence="1">
    <location>
        <begin position="42"/>
        <end position="55"/>
    </location>
</feature>
<evidence type="ECO:0000256" key="1">
    <source>
        <dbReference type="SAM" id="MobiDB-lite"/>
    </source>
</evidence>
<accession>A0A9W8W7J7</accession>
<name>A0A9W8W7J7_9HYPO</name>
<proteinExistence type="predicted"/>
<reference evidence="2" key="1">
    <citation type="submission" date="2022-10" db="EMBL/GenBank/DDBJ databases">
        <title>Tapping the CABI collections for fungal endophytes: first genome assemblies for Collariella, Neodidymelliopsis, Ascochyta clinopodiicola, Didymella pomorum, Didymosphaeria variabile, Neocosmospora piperis and Neocucurbitaria cava.</title>
        <authorList>
            <person name="Hill R."/>
        </authorList>
    </citation>
    <scope>NUCLEOTIDE SEQUENCE</scope>
    <source>
        <strain evidence="2">IMI 366586</strain>
    </source>
</reference>
<sequence>MSSQLDFLFEYPQVGRDVVSQTPPIDAGVDGPTLGPDPEVSPYDDDSGSDSDDYEVDSDFEYEEEGGKVNVDPDLDWHPHAVNFLAQVPQSDAAWSRYLNTNAAVHSLCHRLRVPFLQPHVKGSIDWEKFFAECDWHLARAFENPALASLFSFVFIAACHVALVNGCPRDLVLDGIRCCVRHSGIWEYELTEPMLDRLREGALKGIMILTEYARVVGSRAYEIPLHTVHAMYSSVHNLCEKSYPVYVPPDTVPAVRAP</sequence>
<comment type="caution">
    <text evidence="2">The sequence shown here is derived from an EMBL/GenBank/DDBJ whole genome shotgun (WGS) entry which is preliminary data.</text>
</comment>
<dbReference type="AlphaFoldDB" id="A0A9W8W7J7"/>
<dbReference type="Proteomes" id="UP001140502">
    <property type="component" value="Unassembled WGS sequence"/>
</dbReference>